<dbReference type="SMART" id="SM00387">
    <property type="entry name" value="HATPase_c"/>
    <property type="match status" value="1"/>
</dbReference>
<evidence type="ECO:0000256" key="4">
    <source>
        <dbReference type="ARBA" id="ARBA00022475"/>
    </source>
</evidence>
<dbReference type="InterPro" id="IPR003660">
    <property type="entry name" value="HAMP_dom"/>
</dbReference>
<dbReference type="SMART" id="SM00304">
    <property type="entry name" value="HAMP"/>
    <property type="match status" value="1"/>
</dbReference>
<dbReference type="GO" id="GO:0005524">
    <property type="term" value="F:ATP binding"/>
    <property type="evidence" value="ECO:0007669"/>
    <property type="project" value="UniProtKB-KW"/>
</dbReference>
<evidence type="ECO:0000256" key="8">
    <source>
        <dbReference type="ARBA" id="ARBA00022777"/>
    </source>
</evidence>
<keyword evidence="12" id="KW-0812">Transmembrane</keyword>
<dbReference type="SUPFAM" id="SSF47384">
    <property type="entry name" value="Homodimeric domain of signal transducing histidine kinase"/>
    <property type="match status" value="1"/>
</dbReference>
<proteinExistence type="predicted"/>
<keyword evidence="16" id="KW-1185">Reference proteome</keyword>
<dbReference type="CDD" id="cd00082">
    <property type="entry name" value="HisKA"/>
    <property type="match status" value="1"/>
</dbReference>
<dbReference type="PROSITE" id="PS50109">
    <property type="entry name" value="HIS_KIN"/>
    <property type="match status" value="1"/>
</dbReference>
<dbReference type="CDD" id="cd00075">
    <property type="entry name" value="HATPase"/>
    <property type="match status" value="1"/>
</dbReference>
<dbReference type="InterPro" id="IPR004358">
    <property type="entry name" value="Sig_transdc_His_kin-like_C"/>
</dbReference>
<evidence type="ECO:0000256" key="1">
    <source>
        <dbReference type="ARBA" id="ARBA00000085"/>
    </source>
</evidence>
<evidence type="ECO:0000256" key="11">
    <source>
        <dbReference type="ARBA" id="ARBA00023136"/>
    </source>
</evidence>
<dbReference type="EMBL" id="QKRB01000053">
    <property type="protein sequence ID" value="PZD94400.1"/>
    <property type="molecule type" value="Genomic_DNA"/>
</dbReference>
<keyword evidence="10" id="KW-0902">Two-component regulatory system</keyword>
<keyword evidence="6" id="KW-0808">Transferase</keyword>
<evidence type="ECO:0000313" key="15">
    <source>
        <dbReference type="EMBL" id="PZD94400.1"/>
    </source>
</evidence>
<evidence type="ECO:0000256" key="10">
    <source>
        <dbReference type="ARBA" id="ARBA00023012"/>
    </source>
</evidence>
<keyword evidence="7" id="KW-0547">Nucleotide-binding</keyword>
<evidence type="ECO:0000256" key="2">
    <source>
        <dbReference type="ARBA" id="ARBA00004651"/>
    </source>
</evidence>
<accession>A0A2W1L8C9</accession>
<dbReference type="InterPro" id="IPR050736">
    <property type="entry name" value="Sensor_HK_Regulatory"/>
</dbReference>
<gene>
    <name evidence="15" type="ORF">DNH61_18545</name>
</gene>
<evidence type="ECO:0000256" key="9">
    <source>
        <dbReference type="ARBA" id="ARBA00022840"/>
    </source>
</evidence>
<dbReference type="Gene3D" id="3.30.565.10">
    <property type="entry name" value="Histidine kinase-like ATPase, C-terminal domain"/>
    <property type="match status" value="1"/>
</dbReference>
<dbReference type="InterPro" id="IPR003594">
    <property type="entry name" value="HATPase_dom"/>
</dbReference>
<dbReference type="InterPro" id="IPR003661">
    <property type="entry name" value="HisK_dim/P_dom"/>
</dbReference>
<dbReference type="InterPro" id="IPR005467">
    <property type="entry name" value="His_kinase_dom"/>
</dbReference>
<keyword evidence="11 12" id="KW-0472">Membrane</keyword>
<dbReference type="GO" id="GO:0000155">
    <property type="term" value="F:phosphorelay sensor kinase activity"/>
    <property type="evidence" value="ECO:0007669"/>
    <property type="project" value="InterPro"/>
</dbReference>
<dbReference type="AlphaFoldDB" id="A0A2W1L8C9"/>
<dbReference type="InterPro" id="IPR036890">
    <property type="entry name" value="HATPase_C_sf"/>
</dbReference>
<feature type="transmembrane region" description="Helical" evidence="12">
    <location>
        <begin position="172"/>
        <end position="192"/>
    </location>
</feature>
<dbReference type="PANTHER" id="PTHR43711:SF28">
    <property type="entry name" value="SENSOR HISTIDINE KINASE YXDK"/>
    <property type="match status" value="1"/>
</dbReference>
<dbReference type="Pfam" id="PF02518">
    <property type="entry name" value="HATPase_c"/>
    <property type="match status" value="1"/>
</dbReference>
<keyword evidence="8 15" id="KW-0418">Kinase</keyword>
<keyword evidence="9" id="KW-0067">ATP-binding</keyword>
<dbReference type="SMART" id="SM00388">
    <property type="entry name" value="HisKA"/>
    <property type="match status" value="1"/>
</dbReference>
<dbReference type="FunFam" id="1.10.287.130:FF:000001">
    <property type="entry name" value="Two-component sensor histidine kinase"/>
    <property type="match status" value="1"/>
</dbReference>
<dbReference type="Proteomes" id="UP000249522">
    <property type="component" value="Unassembled WGS sequence"/>
</dbReference>
<dbReference type="GO" id="GO:0005886">
    <property type="term" value="C:plasma membrane"/>
    <property type="evidence" value="ECO:0007669"/>
    <property type="project" value="UniProtKB-SubCell"/>
</dbReference>
<dbReference type="PROSITE" id="PS50885">
    <property type="entry name" value="HAMP"/>
    <property type="match status" value="1"/>
</dbReference>
<evidence type="ECO:0000256" key="5">
    <source>
        <dbReference type="ARBA" id="ARBA00022553"/>
    </source>
</evidence>
<dbReference type="InterPro" id="IPR036097">
    <property type="entry name" value="HisK_dim/P_sf"/>
</dbReference>
<dbReference type="Pfam" id="PF00512">
    <property type="entry name" value="HisKA"/>
    <property type="match status" value="1"/>
</dbReference>
<keyword evidence="5" id="KW-0597">Phosphoprotein</keyword>
<evidence type="ECO:0000256" key="12">
    <source>
        <dbReference type="SAM" id="Phobius"/>
    </source>
</evidence>
<evidence type="ECO:0000256" key="6">
    <source>
        <dbReference type="ARBA" id="ARBA00022679"/>
    </source>
</evidence>
<dbReference type="EC" id="2.7.13.3" evidence="3"/>
<comment type="caution">
    <text evidence="15">The sequence shown here is derived from an EMBL/GenBank/DDBJ whole genome shotgun (WGS) entry which is preliminary data.</text>
</comment>
<evidence type="ECO:0000259" key="13">
    <source>
        <dbReference type="PROSITE" id="PS50109"/>
    </source>
</evidence>
<comment type="catalytic activity">
    <reaction evidence="1">
        <text>ATP + protein L-histidine = ADP + protein N-phospho-L-histidine.</text>
        <dbReference type="EC" id="2.7.13.3"/>
    </reaction>
</comment>
<sequence length="489" mass="54101">MKISIKLKFSLAIAVLLALTVGLLSTLVLQGIERNQREQMEAELAKHSQVAGQYVRQTYVTGENRPEPLAFMASRGQRMAQNIAMLSGLQTVLYDQQGREAGSSSLAAEKMEIADTLGYALQGKLAYQTSPGGDSLLYFAPIEGESGLLGAVRFQYPLRQDREFLAQIERQFWTVGITVLLGGFLAGYGYFYRFAALIGRLRSASNRIRAGEYLEQPPVKRRDELGELGRDIYYMSTAIGDNIRSLEAEKHKLELAVQKLRELERQQKHFIGNISHEFKTPLTSIRAYIDLLGMYRDDPKLLEDAVGSIGRETARLQDMVDKVLRLSALEKYDFEQHAEPVDMLELLYDVVSRMSGKAARFDIQITTDLKPAVVLADRESLLHIMINLLDNAVKYNKPGGSIQLAAAPEDSRLRIDVTDTGTGIAADARDKIFEPFFTGGSDRSRETGGTGLGLPLVRELAEKQGGSAELTATSAGGSTFTVYLPLYKA</sequence>
<keyword evidence="12" id="KW-1133">Transmembrane helix</keyword>
<dbReference type="Gene3D" id="6.10.340.10">
    <property type="match status" value="1"/>
</dbReference>
<dbReference type="OrthoDB" id="9786919at2"/>
<organism evidence="15 16">
    <name type="scientific">Paenibacillus sambharensis</name>
    <dbReference type="NCBI Taxonomy" id="1803190"/>
    <lineage>
        <taxon>Bacteria</taxon>
        <taxon>Bacillati</taxon>
        <taxon>Bacillota</taxon>
        <taxon>Bacilli</taxon>
        <taxon>Bacillales</taxon>
        <taxon>Paenibacillaceae</taxon>
        <taxon>Paenibacillus</taxon>
    </lineage>
</organism>
<comment type="subcellular location">
    <subcellularLocation>
        <location evidence="2">Cell membrane</location>
        <topology evidence="2">Multi-pass membrane protein</topology>
    </subcellularLocation>
</comment>
<evidence type="ECO:0000313" key="16">
    <source>
        <dbReference type="Proteomes" id="UP000249522"/>
    </source>
</evidence>
<dbReference type="PANTHER" id="PTHR43711">
    <property type="entry name" value="TWO-COMPONENT HISTIDINE KINASE"/>
    <property type="match status" value="1"/>
</dbReference>
<dbReference type="Pfam" id="PF00672">
    <property type="entry name" value="HAMP"/>
    <property type="match status" value="1"/>
</dbReference>
<dbReference type="PRINTS" id="PR00344">
    <property type="entry name" value="BCTRLSENSOR"/>
</dbReference>
<name>A0A2W1L8C9_9BACL</name>
<dbReference type="SUPFAM" id="SSF55874">
    <property type="entry name" value="ATPase domain of HSP90 chaperone/DNA topoisomerase II/histidine kinase"/>
    <property type="match status" value="1"/>
</dbReference>
<dbReference type="CDD" id="cd06225">
    <property type="entry name" value="HAMP"/>
    <property type="match status" value="1"/>
</dbReference>
<keyword evidence="4" id="KW-1003">Cell membrane</keyword>
<evidence type="ECO:0000256" key="3">
    <source>
        <dbReference type="ARBA" id="ARBA00012438"/>
    </source>
</evidence>
<feature type="domain" description="HAMP" evidence="14">
    <location>
        <begin position="192"/>
        <end position="244"/>
    </location>
</feature>
<dbReference type="Gene3D" id="1.10.287.130">
    <property type="match status" value="1"/>
</dbReference>
<feature type="domain" description="Histidine kinase" evidence="13">
    <location>
        <begin position="273"/>
        <end position="488"/>
    </location>
</feature>
<dbReference type="RefSeq" id="WP_111148169.1">
    <property type="nucleotide sequence ID" value="NZ_QKRB01000053.1"/>
</dbReference>
<evidence type="ECO:0000259" key="14">
    <source>
        <dbReference type="PROSITE" id="PS50885"/>
    </source>
</evidence>
<evidence type="ECO:0000256" key="7">
    <source>
        <dbReference type="ARBA" id="ARBA00022741"/>
    </source>
</evidence>
<protein>
    <recommendedName>
        <fullName evidence="3">histidine kinase</fullName>
        <ecNumber evidence="3">2.7.13.3</ecNumber>
    </recommendedName>
</protein>
<reference evidence="15 16" key="1">
    <citation type="submission" date="2018-06" db="EMBL/GenBank/DDBJ databases">
        <title>Paenibacillus imtechensis sp. nov.</title>
        <authorList>
            <person name="Pinnaka A.K."/>
            <person name="Singh H."/>
            <person name="Kaur M."/>
        </authorList>
    </citation>
    <scope>NUCLEOTIDE SEQUENCE [LARGE SCALE GENOMIC DNA]</scope>
    <source>
        <strain evidence="15 16">SMB1</strain>
    </source>
</reference>